<comment type="caution">
    <text evidence="2">The sequence shown here is derived from an EMBL/GenBank/DDBJ whole genome shotgun (WGS) entry which is preliminary data.</text>
</comment>
<reference evidence="2 3" key="1">
    <citation type="journal article" date="2018" name="Nat. Genet.">
        <title>The Rosa genome provides new insights in the design of modern roses.</title>
        <authorList>
            <person name="Bendahmane M."/>
        </authorList>
    </citation>
    <scope>NUCLEOTIDE SEQUENCE [LARGE SCALE GENOMIC DNA]</scope>
    <source>
        <strain evidence="3">cv. Old Blush</strain>
    </source>
</reference>
<keyword evidence="1" id="KW-1133">Transmembrane helix</keyword>
<dbReference type="Gramene" id="PRQ54453">
    <property type="protein sequence ID" value="PRQ54453"/>
    <property type="gene ID" value="RchiOBHm_Chr1g0313721"/>
</dbReference>
<organism evidence="2 3">
    <name type="scientific">Rosa chinensis</name>
    <name type="common">China rose</name>
    <dbReference type="NCBI Taxonomy" id="74649"/>
    <lineage>
        <taxon>Eukaryota</taxon>
        <taxon>Viridiplantae</taxon>
        <taxon>Streptophyta</taxon>
        <taxon>Embryophyta</taxon>
        <taxon>Tracheophyta</taxon>
        <taxon>Spermatophyta</taxon>
        <taxon>Magnoliopsida</taxon>
        <taxon>eudicotyledons</taxon>
        <taxon>Gunneridae</taxon>
        <taxon>Pentapetalae</taxon>
        <taxon>rosids</taxon>
        <taxon>fabids</taxon>
        <taxon>Rosales</taxon>
        <taxon>Rosaceae</taxon>
        <taxon>Rosoideae</taxon>
        <taxon>Rosoideae incertae sedis</taxon>
        <taxon>Rosa</taxon>
    </lineage>
</organism>
<protein>
    <submittedName>
        <fullName evidence="2">Uncharacterized protein</fullName>
    </submittedName>
</protein>
<dbReference type="Proteomes" id="UP000238479">
    <property type="component" value="Chromosome 1"/>
</dbReference>
<evidence type="ECO:0000256" key="1">
    <source>
        <dbReference type="SAM" id="Phobius"/>
    </source>
</evidence>
<keyword evidence="3" id="KW-1185">Reference proteome</keyword>
<proteinExistence type="predicted"/>
<keyword evidence="1" id="KW-0812">Transmembrane</keyword>
<dbReference type="EMBL" id="PDCK01000039">
    <property type="protein sequence ID" value="PRQ54453.1"/>
    <property type="molecule type" value="Genomic_DNA"/>
</dbReference>
<evidence type="ECO:0000313" key="2">
    <source>
        <dbReference type="EMBL" id="PRQ54453.1"/>
    </source>
</evidence>
<gene>
    <name evidence="2" type="ORF">RchiOBHm_Chr1g0313721</name>
</gene>
<sequence length="84" mass="9422">MQLCTSYNHWFALLCVVPYTKEVTSNGRQDGGLNTLKMKGTIIETLNKGLKQKPQLISDLGFMLQRYGLICHVAAALLMVYQMA</sequence>
<keyword evidence="1" id="KW-0472">Membrane</keyword>
<name>A0A2P6S6Y2_ROSCH</name>
<feature type="transmembrane region" description="Helical" evidence="1">
    <location>
        <begin position="64"/>
        <end position="81"/>
    </location>
</feature>
<accession>A0A2P6S6Y2</accession>
<dbReference type="AlphaFoldDB" id="A0A2P6S6Y2"/>
<evidence type="ECO:0000313" key="3">
    <source>
        <dbReference type="Proteomes" id="UP000238479"/>
    </source>
</evidence>